<evidence type="ECO:0000313" key="2">
    <source>
        <dbReference type="Proteomes" id="UP000566819"/>
    </source>
</evidence>
<protein>
    <submittedName>
        <fullName evidence="1">Uncharacterized protein</fullName>
    </submittedName>
</protein>
<accession>A0A8H4W0R9</accession>
<comment type="caution">
    <text evidence="1">The sequence shown here is derived from an EMBL/GenBank/DDBJ whole genome shotgun (WGS) entry which is preliminary data.</text>
</comment>
<evidence type="ECO:0000313" key="1">
    <source>
        <dbReference type="EMBL" id="KAF4627525.1"/>
    </source>
</evidence>
<dbReference type="EMBL" id="JAAMPI010000955">
    <property type="protein sequence ID" value="KAF4627525.1"/>
    <property type="molecule type" value="Genomic_DNA"/>
</dbReference>
<sequence>MLPSDGPTIPNTVVTAAQGRVLIAGRLNEGIRVFYDGTYRGLIVSDPLDNASSETSSLMFRLIKDWIKECENYHQDDVSTLAPRYKHLVDIILIDVLDQKLVRALSSWRFLTISYVWGKAALETTTTANRRAREQTCLTLLRLSKPRSRDIEISRPDIVIEDVVTPLLKEDLLDGDDPNVLDETEKETKVRFLRDIGRTV</sequence>
<keyword evidence="2" id="KW-1185">Reference proteome</keyword>
<name>A0A8H4W0R9_9HELO</name>
<organism evidence="1 2">
    <name type="scientific">Cudoniella acicularis</name>
    <dbReference type="NCBI Taxonomy" id="354080"/>
    <lineage>
        <taxon>Eukaryota</taxon>
        <taxon>Fungi</taxon>
        <taxon>Dikarya</taxon>
        <taxon>Ascomycota</taxon>
        <taxon>Pezizomycotina</taxon>
        <taxon>Leotiomycetes</taxon>
        <taxon>Helotiales</taxon>
        <taxon>Tricladiaceae</taxon>
        <taxon>Cudoniella</taxon>
    </lineage>
</organism>
<dbReference type="AlphaFoldDB" id="A0A8H4W0R9"/>
<proteinExistence type="predicted"/>
<reference evidence="1 2" key="1">
    <citation type="submission" date="2020-03" db="EMBL/GenBank/DDBJ databases">
        <title>Draft Genome Sequence of Cudoniella acicularis.</title>
        <authorList>
            <person name="Buettner E."/>
            <person name="Kellner H."/>
        </authorList>
    </citation>
    <scope>NUCLEOTIDE SEQUENCE [LARGE SCALE GENOMIC DNA]</scope>
    <source>
        <strain evidence="1 2">DSM 108380</strain>
    </source>
</reference>
<dbReference type="Proteomes" id="UP000566819">
    <property type="component" value="Unassembled WGS sequence"/>
</dbReference>
<gene>
    <name evidence="1" type="ORF">G7Y89_g10629</name>
</gene>